<feature type="compositionally biased region" description="Low complexity" evidence="1">
    <location>
        <begin position="1132"/>
        <end position="1143"/>
    </location>
</feature>
<feature type="compositionally biased region" description="Pro residues" evidence="1">
    <location>
        <begin position="1326"/>
        <end position="1358"/>
    </location>
</feature>
<dbReference type="GeneID" id="54490874"/>
<evidence type="ECO:0000313" key="4">
    <source>
        <dbReference type="Proteomes" id="UP000799437"/>
    </source>
</evidence>
<feature type="transmembrane region" description="Helical" evidence="2">
    <location>
        <begin position="379"/>
        <end position="404"/>
    </location>
</feature>
<feature type="transmembrane region" description="Helical" evidence="2">
    <location>
        <begin position="998"/>
        <end position="1022"/>
    </location>
</feature>
<keyword evidence="2" id="KW-1133">Transmembrane helix</keyword>
<feature type="region of interest" description="Disordered" evidence="1">
    <location>
        <begin position="856"/>
        <end position="878"/>
    </location>
</feature>
<feature type="compositionally biased region" description="Basic and acidic residues" evidence="1">
    <location>
        <begin position="35"/>
        <end position="47"/>
    </location>
</feature>
<dbReference type="InterPro" id="IPR021840">
    <property type="entry name" value="DUF3433"/>
</dbReference>
<feature type="region of interest" description="Disordered" evidence="1">
    <location>
        <begin position="87"/>
        <end position="110"/>
    </location>
</feature>
<feature type="compositionally biased region" description="Polar residues" evidence="1">
    <location>
        <begin position="869"/>
        <end position="878"/>
    </location>
</feature>
<feature type="transmembrane region" description="Helical" evidence="2">
    <location>
        <begin position="266"/>
        <end position="287"/>
    </location>
</feature>
<feature type="transmembrane region" description="Helical" evidence="2">
    <location>
        <begin position="333"/>
        <end position="358"/>
    </location>
</feature>
<dbReference type="PANTHER" id="PTHR37544">
    <property type="entry name" value="SPRAY-RELATED"/>
    <property type="match status" value="1"/>
</dbReference>
<feature type="region of interest" description="Disordered" evidence="1">
    <location>
        <begin position="35"/>
        <end position="64"/>
    </location>
</feature>
<protein>
    <submittedName>
        <fullName evidence="3">Uncharacterized protein</fullName>
    </submittedName>
</protein>
<feature type="compositionally biased region" description="Basic and acidic residues" evidence="1">
    <location>
        <begin position="1236"/>
        <end position="1248"/>
    </location>
</feature>
<feature type="compositionally biased region" description="Acidic residues" evidence="1">
    <location>
        <begin position="1218"/>
        <end position="1227"/>
    </location>
</feature>
<accession>A0A6A6W5L9</accession>
<feature type="region of interest" description="Disordered" evidence="1">
    <location>
        <begin position="1090"/>
        <end position="1187"/>
    </location>
</feature>
<feature type="transmembrane region" description="Helical" evidence="2">
    <location>
        <begin position="494"/>
        <end position="517"/>
    </location>
</feature>
<organism evidence="3 4">
    <name type="scientific">Pseudovirgaria hyperparasitica</name>
    <dbReference type="NCBI Taxonomy" id="470096"/>
    <lineage>
        <taxon>Eukaryota</taxon>
        <taxon>Fungi</taxon>
        <taxon>Dikarya</taxon>
        <taxon>Ascomycota</taxon>
        <taxon>Pezizomycotina</taxon>
        <taxon>Dothideomycetes</taxon>
        <taxon>Dothideomycetes incertae sedis</taxon>
        <taxon>Acrospermales</taxon>
        <taxon>Acrospermaceae</taxon>
        <taxon>Pseudovirgaria</taxon>
    </lineage>
</organism>
<feature type="compositionally biased region" description="Low complexity" evidence="1">
    <location>
        <begin position="1090"/>
        <end position="1099"/>
    </location>
</feature>
<feature type="compositionally biased region" description="Acidic residues" evidence="1">
    <location>
        <begin position="1299"/>
        <end position="1311"/>
    </location>
</feature>
<gene>
    <name evidence="3" type="ORF">EJ05DRAFT_62994</name>
</gene>
<sequence length="1410" mass="154456">MAGVFGFDNKSIPYSVIEETGRIYYIGYLDKRADEGTDGSDAREPPRTNDPSLSGGLRRAPSNKSETRSLFSFARWPSGISRYRARTSSVDNGLASPVSTEAASDDGSRRSIWSPTVKMSPFFMARFSSAREVRFARVMGARTVTSHSRRSDQNEDADVTLPTIEPGPTVTAPISRTERRSQFEEKHEHSARRSAFPPSTTPSDPLVPQILLPYGQHYRMWNSKWLRRRMIWGFFLFFTFSFIVVMVLYGLSNSNQGISTPSWSAYYGWTIGPALIFVIVTSFWRLVDLDCRILAPWEDMRQGSSPAARSLLADYTSPILPVVFWRAVKNHHWAVVFSSLVHALLTLTTVFSTGLFMLEPTRMSTIPGSPEQTVNRLQVKRLSVGLIGTSLLVMAISSALLAIFRPREAVSCDPNSIGAIACLLASSPAVKSRLSGLSACGPREFYNELRFDSYRCKSNGNDVPEFEVYPTQRSSKETYKSRFQHEVVWWRPSAFYLANTLITIIAPIIIIAILEGVQRVSDSKGGIVNINSSSEAHVFAAYIPVLLMVAILGLFSSLDFGVSVTSPFISLKSQASARASNTIMVDLIARFRPASLFKSIRNRNFVHVLSVTCVVLASWLSLAASGLYSARTVNDGLETQSITMADSFNLSLTGSISQDDKGAGQRTAALLSDNSTFSRWTYGNLAFPRLEEQLQRRSEMSGVANVQVPATRAALNCTKIPMDQISVEFSTSLLINTTLPWMCDTPASAQMESWVQEFWFNPPPEGSKLYFGNADQMFWNSSGTVLSTGVDLNYYFDPTWGCPSFALTLGTINFQPNRTTGALSASVEDLSIAVCSQHIETVETDVELDLSTMTINTHPNPPKAHEDTVTTLSSNTSPPSQNFGYPVNTLLSALEDANNTTNRALSPFFRALEWRHNGAHLASYTGAANSDKLIAAANTIYSLFIAQLLDANARVPWTPSPAPLHPRTTHTNQTLPIQLPSLNEPTHLRIAQNRGPKITLQVILALLSALALTIYALTYSAVKTLLPRAPTSIAGLASLLADSRFASRDFIPAGSEWCSNARRRADGVFDTHTFSLGWWDAADVRSASGPAAVSAAPNPHIDTHPHDEPAPSSPRTPASPWTHIPTLLARLPSIRPSSPFRPFGGATTTTTRSSQGSDPDTTTTSLLRASYPAPTHDDDDDNPTAADEHHTIRLVHSSSWVVDRDDDVDVDAENNIYEEGEEGEGGVEGDGPAILPDDRIEPHPGLDRRLTEPFLNDIAKSEEAGGYMAVGGPALVSVPTGVPATEAQPEQEPRPELEPQLEPEPEPESELQPEPRPEPQHEPEPQPEPQLEPETQPEPRPGLQPEPQPNPKPSPLPKPRSHPQPKPHPYIPGIRRRYGVDIGVAAQTAGVKVRYVRTPEGGGRGVGARE</sequence>
<feature type="transmembrane region" description="Helical" evidence="2">
    <location>
        <begin position="605"/>
        <end position="628"/>
    </location>
</feature>
<feature type="transmembrane region" description="Helical" evidence="2">
    <location>
        <begin position="230"/>
        <end position="251"/>
    </location>
</feature>
<keyword evidence="2" id="KW-0812">Transmembrane</keyword>
<dbReference type="PANTHER" id="PTHR37544:SF1">
    <property type="entry name" value="PHOSPHORIBOSYLAMINOIMIDAZOLE-SUCCINOCARBOXAMIDE SYNTHASE"/>
    <property type="match status" value="1"/>
</dbReference>
<feature type="transmembrane region" description="Helical" evidence="2">
    <location>
        <begin position="538"/>
        <end position="558"/>
    </location>
</feature>
<keyword evidence="4" id="KW-1185">Reference proteome</keyword>
<dbReference type="EMBL" id="ML996575">
    <property type="protein sequence ID" value="KAF2756351.1"/>
    <property type="molecule type" value="Genomic_DNA"/>
</dbReference>
<feature type="region of interest" description="Disordered" evidence="1">
    <location>
        <begin position="1218"/>
        <end position="1248"/>
    </location>
</feature>
<dbReference type="Pfam" id="PF11915">
    <property type="entry name" value="DUF3433"/>
    <property type="match status" value="2"/>
</dbReference>
<feature type="compositionally biased region" description="Polar residues" evidence="1">
    <location>
        <begin position="87"/>
        <end position="102"/>
    </location>
</feature>
<proteinExistence type="predicted"/>
<dbReference type="Proteomes" id="UP000799437">
    <property type="component" value="Unassembled WGS sequence"/>
</dbReference>
<evidence type="ECO:0000313" key="3">
    <source>
        <dbReference type="EMBL" id="KAF2756351.1"/>
    </source>
</evidence>
<feature type="compositionally biased region" description="Basic and acidic residues" evidence="1">
    <location>
        <begin position="1313"/>
        <end position="1324"/>
    </location>
</feature>
<feature type="compositionally biased region" description="Basic and acidic residues" evidence="1">
    <location>
        <begin position="176"/>
        <end position="188"/>
    </location>
</feature>
<feature type="region of interest" description="Disordered" evidence="1">
    <location>
        <begin position="1270"/>
        <end position="1374"/>
    </location>
</feature>
<reference evidence="3" key="1">
    <citation type="journal article" date="2020" name="Stud. Mycol.">
        <title>101 Dothideomycetes genomes: a test case for predicting lifestyles and emergence of pathogens.</title>
        <authorList>
            <person name="Haridas S."/>
            <person name="Albert R."/>
            <person name="Binder M."/>
            <person name="Bloem J."/>
            <person name="Labutti K."/>
            <person name="Salamov A."/>
            <person name="Andreopoulos B."/>
            <person name="Baker S."/>
            <person name="Barry K."/>
            <person name="Bills G."/>
            <person name="Bluhm B."/>
            <person name="Cannon C."/>
            <person name="Castanera R."/>
            <person name="Culley D."/>
            <person name="Daum C."/>
            <person name="Ezra D."/>
            <person name="Gonzalez J."/>
            <person name="Henrissat B."/>
            <person name="Kuo A."/>
            <person name="Liang C."/>
            <person name="Lipzen A."/>
            <person name="Lutzoni F."/>
            <person name="Magnuson J."/>
            <person name="Mondo S."/>
            <person name="Nolan M."/>
            <person name="Ohm R."/>
            <person name="Pangilinan J."/>
            <person name="Park H.-J."/>
            <person name="Ramirez L."/>
            <person name="Alfaro M."/>
            <person name="Sun H."/>
            <person name="Tritt A."/>
            <person name="Yoshinaga Y."/>
            <person name="Zwiers L.-H."/>
            <person name="Turgeon B."/>
            <person name="Goodwin S."/>
            <person name="Spatafora J."/>
            <person name="Crous P."/>
            <person name="Grigoriev I."/>
        </authorList>
    </citation>
    <scope>NUCLEOTIDE SEQUENCE</scope>
    <source>
        <strain evidence="3">CBS 121739</strain>
    </source>
</reference>
<keyword evidence="2" id="KW-0472">Membrane</keyword>
<dbReference type="OrthoDB" id="3912677at2759"/>
<evidence type="ECO:0000256" key="1">
    <source>
        <dbReference type="SAM" id="MobiDB-lite"/>
    </source>
</evidence>
<feature type="compositionally biased region" description="Polar residues" evidence="1">
    <location>
        <begin position="1146"/>
        <end position="1167"/>
    </location>
</feature>
<evidence type="ECO:0000256" key="2">
    <source>
        <dbReference type="SAM" id="Phobius"/>
    </source>
</evidence>
<dbReference type="RefSeq" id="XP_033598802.1">
    <property type="nucleotide sequence ID" value="XM_033749820.1"/>
</dbReference>
<name>A0A6A6W5L9_9PEZI</name>
<feature type="region of interest" description="Disordered" evidence="1">
    <location>
        <begin position="144"/>
        <end position="202"/>
    </location>
</feature>